<comment type="caution">
    <text evidence="1">The sequence shown here is derived from an EMBL/GenBank/DDBJ whole genome shotgun (WGS) entry which is preliminary data.</text>
</comment>
<name>A0AA36NLU7_9DINO</name>
<sequence length="98" mass="10946">MAKLELHIVAPGSYGAKDLYLWKMVITPLSGEIVPEDSLLELKATTGRFGSQKLTLKLMKSKKKRWYKARRARHRRARVSSGPEAVEPGEAVLLKSIG</sequence>
<evidence type="ECO:0000313" key="1">
    <source>
        <dbReference type="EMBL" id="CAJ1409941.1"/>
    </source>
</evidence>
<proteinExistence type="predicted"/>
<reference evidence="1" key="1">
    <citation type="submission" date="2023-08" db="EMBL/GenBank/DDBJ databases">
        <authorList>
            <person name="Chen Y."/>
            <person name="Shah S."/>
            <person name="Dougan E. K."/>
            <person name="Thang M."/>
            <person name="Chan C."/>
        </authorList>
    </citation>
    <scope>NUCLEOTIDE SEQUENCE</scope>
</reference>
<accession>A0AA36NLU7</accession>
<dbReference type="Proteomes" id="UP001178507">
    <property type="component" value="Unassembled WGS sequence"/>
</dbReference>
<dbReference type="EMBL" id="CAUJNA010003795">
    <property type="protein sequence ID" value="CAJ1409941.1"/>
    <property type="molecule type" value="Genomic_DNA"/>
</dbReference>
<organism evidence="1 2">
    <name type="scientific">Effrenium voratum</name>
    <dbReference type="NCBI Taxonomy" id="2562239"/>
    <lineage>
        <taxon>Eukaryota</taxon>
        <taxon>Sar</taxon>
        <taxon>Alveolata</taxon>
        <taxon>Dinophyceae</taxon>
        <taxon>Suessiales</taxon>
        <taxon>Symbiodiniaceae</taxon>
        <taxon>Effrenium</taxon>
    </lineage>
</organism>
<keyword evidence="2" id="KW-1185">Reference proteome</keyword>
<evidence type="ECO:0000313" key="2">
    <source>
        <dbReference type="Proteomes" id="UP001178507"/>
    </source>
</evidence>
<protein>
    <submittedName>
        <fullName evidence="1">Uncharacterized protein</fullName>
    </submittedName>
</protein>
<dbReference type="AlphaFoldDB" id="A0AA36NLU7"/>
<gene>
    <name evidence="1" type="ORF">EVOR1521_LOCUS30901</name>
</gene>